<dbReference type="InterPro" id="IPR036812">
    <property type="entry name" value="NAD(P)_OxRdtase_dom_sf"/>
</dbReference>
<dbReference type="EMBL" id="KN831775">
    <property type="protein sequence ID" value="KIM43779.1"/>
    <property type="molecule type" value="Genomic_DNA"/>
</dbReference>
<accession>A0A0C3CI11</accession>
<reference evidence="1 2" key="1">
    <citation type="submission" date="2014-04" db="EMBL/GenBank/DDBJ databases">
        <authorList>
            <consortium name="DOE Joint Genome Institute"/>
            <person name="Kuo A."/>
            <person name="Gay G."/>
            <person name="Dore J."/>
            <person name="Kohler A."/>
            <person name="Nagy L.G."/>
            <person name="Floudas D."/>
            <person name="Copeland A."/>
            <person name="Barry K.W."/>
            <person name="Cichocki N."/>
            <person name="Veneault-Fourrey C."/>
            <person name="LaButti K."/>
            <person name="Lindquist E.A."/>
            <person name="Lipzen A."/>
            <person name="Lundell T."/>
            <person name="Morin E."/>
            <person name="Murat C."/>
            <person name="Sun H."/>
            <person name="Tunlid A."/>
            <person name="Henrissat B."/>
            <person name="Grigoriev I.V."/>
            <person name="Hibbett D.S."/>
            <person name="Martin F."/>
            <person name="Nordberg H.P."/>
            <person name="Cantor M.N."/>
            <person name="Hua S.X."/>
        </authorList>
    </citation>
    <scope>NUCLEOTIDE SEQUENCE [LARGE SCALE GENOMIC DNA]</scope>
    <source>
        <strain evidence="2">h7</strain>
    </source>
</reference>
<gene>
    <name evidence="1" type="ORF">M413DRAFT_68687</name>
</gene>
<dbReference type="Gene3D" id="3.20.20.100">
    <property type="entry name" value="NADP-dependent oxidoreductase domain"/>
    <property type="match status" value="1"/>
</dbReference>
<dbReference type="AlphaFoldDB" id="A0A0C3CI11"/>
<sequence>AKYKPVINQILLRPYIYKEKLPMLELWAKESMTIEACSPLMPVTQRPGEPVDKPDQIFLAWAKAKGTVQVTYV</sequence>
<dbReference type="SUPFAM" id="SSF51430">
    <property type="entry name" value="NAD(P)-linked oxidoreductase"/>
    <property type="match status" value="1"/>
</dbReference>
<feature type="non-terminal residue" evidence="1">
    <location>
        <position position="73"/>
    </location>
</feature>
<dbReference type="OrthoDB" id="416253at2759"/>
<reference evidence="2" key="2">
    <citation type="submission" date="2015-01" db="EMBL/GenBank/DDBJ databases">
        <title>Evolutionary Origins and Diversification of the Mycorrhizal Mutualists.</title>
        <authorList>
            <consortium name="DOE Joint Genome Institute"/>
            <consortium name="Mycorrhizal Genomics Consortium"/>
            <person name="Kohler A."/>
            <person name="Kuo A."/>
            <person name="Nagy L.G."/>
            <person name="Floudas D."/>
            <person name="Copeland A."/>
            <person name="Barry K.W."/>
            <person name="Cichocki N."/>
            <person name="Veneault-Fourrey C."/>
            <person name="LaButti K."/>
            <person name="Lindquist E.A."/>
            <person name="Lipzen A."/>
            <person name="Lundell T."/>
            <person name="Morin E."/>
            <person name="Murat C."/>
            <person name="Riley R."/>
            <person name="Ohm R."/>
            <person name="Sun H."/>
            <person name="Tunlid A."/>
            <person name="Henrissat B."/>
            <person name="Grigoriev I.V."/>
            <person name="Hibbett D.S."/>
            <person name="Martin F."/>
        </authorList>
    </citation>
    <scope>NUCLEOTIDE SEQUENCE [LARGE SCALE GENOMIC DNA]</scope>
    <source>
        <strain evidence="2">h7</strain>
    </source>
</reference>
<name>A0A0C3CI11_HEBCY</name>
<protein>
    <submittedName>
        <fullName evidence="1">Uncharacterized protein</fullName>
    </submittedName>
</protein>
<evidence type="ECO:0000313" key="2">
    <source>
        <dbReference type="Proteomes" id="UP000053424"/>
    </source>
</evidence>
<keyword evidence="2" id="KW-1185">Reference proteome</keyword>
<organism evidence="1 2">
    <name type="scientific">Hebeloma cylindrosporum</name>
    <dbReference type="NCBI Taxonomy" id="76867"/>
    <lineage>
        <taxon>Eukaryota</taxon>
        <taxon>Fungi</taxon>
        <taxon>Dikarya</taxon>
        <taxon>Basidiomycota</taxon>
        <taxon>Agaricomycotina</taxon>
        <taxon>Agaricomycetes</taxon>
        <taxon>Agaricomycetidae</taxon>
        <taxon>Agaricales</taxon>
        <taxon>Agaricineae</taxon>
        <taxon>Hymenogastraceae</taxon>
        <taxon>Hebeloma</taxon>
    </lineage>
</organism>
<proteinExistence type="predicted"/>
<dbReference type="HOGENOM" id="CLU_2711579_0_0_1"/>
<evidence type="ECO:0000313" key="1">
    <source>
        <dbReference type="EMBL" id="KIM43779.1"/>
    </source>
</evidence>
<dbReference type="Proteomes" id="UP000053424">
    <property type="component" value="Unassembled WGS sequence"/>
</dbReference>
<dbReference type="STRING" id="686832.A0A0C3CI11"/>